<dbReference type="RefSeq" id="WP_047767306.1">
    <property type="nucleotide sequence ID" value="NZ_AZGM01000110.1"/>
</dbReference>
<reference evidence="3 4" key="1">
    <citation type="journal article" date="2015" name="Genome Announc.">
        <title>Expanding the biotechnology potential of lactobacilli through comparative genomics of 213 strains and associated genera.</title>
        <authorList>
            <person name="Sun Z."/>
            <person name="Harris H.M."/>
            <person name="McCann A."/>
            <person name="Guo C."/>
            <person name="Argimon S."/>
            <person name="Zhang W."/>
            <person name="Yang X."/>
            <person name="Jeffery I.B."/>
            <person name="Cooney J.C."/>
            <person name="Kagawa T.F."/>
            <person name="Liu W."/>
            <person name="Song Y."/>
            <person name="Salvetti E."/>
            <person name="Wrobel A."/>
            <person name="Rasinkangas P."/>
            <person name="Parkhill J."/>
            <person name="Rea M.C."/>
            <person name="O'Sullivan O."/>
            <person name="Ritari J."/>
            <person name="Douillard F.P."/>
            <person name="Paul Ross R."/>
            <person name="Yang R."/>
            <person name="Briner A.E."/>
            <person name="Felis G.E."/>
            <person name="de Vos W.M."/>
            <person name="Barrangou R."/>
            <person name="Klaenhammer T.R."/>
            <person name="Caufield P.W."/>
            <person name="Cui Y."/>
            <person name="Zhang H."/>
            <person name="O'Toole P.W."/>
        </authorList>
    </citation>
    <scope>NUCLEOTIDE SEQUENCE [LARGE SCALE GENOMIC DNA]</scope>
    <source>
        <strain evidence="3 4">DSM 6035</strain>
    </source>
</reference>
<keyword evidence="1" id="KW-0472">Membrane</keyword>
<evidence type="ECO:0000256" key="1">
    <source>
        <dbReference type="SAM" id="Phobius"/>
    </source>
</evidence>
<evidence type="ECO:0000259" key="2">
    <source>
        <dbReference type="Pfam" id="PF17881"/>
    </source>
</evidence>
<name>A0A0R1XD28_9LACO</name>
<sequence>MQSRREVQRAHDRGSALRTLRNIIIAILLVLLLGWSIFAVSNQPRAEAKRQATRMAEKYAHLQHPQHFYIYNRESTFYTVTGKNRSGQPIMVIVPQKGGNIRVLKQNAGLSAQQVRAMTSRNRRPTEILKVAPGVFNDKTVWEVTYRNKKGNLCYDLINFKTGHYVQEINNL</sequence>
<keyword evidence="1" id="KW-1133">Transmembrane helix</keyword>
<comment type="caution">
    <text evidence="3">The sequence shown here is derived from an EMBL/GenBank/DDBJ whole genome shotgun (WGS) entry which is preliminary data.</text>
</comment>
<evidence type="ECO:0000313" key="3">
    <source>
        <dbReference type="EMBL" id="KRM25817.1"/>
    </source>
</evidence>
<dbReference type="InterPro" id="IPR046350">
    <property type="entry name" value="Cystatin_sf"/>
</dbReference>
<accession>A0A0R1XD28</accession>
<feature type="domain" description="Cell wall elongation regulator TseB-like" evidence="2">
    <location>
        <begin position="51"/>
        <end position="95"/>
    </location>
</feature>
<gene>
    <name evidence="3" type="ORF">FD32_GL000649</name>
</gene>
<keyword evidence="1" id="KW-0812">Transmembrane</keyword>
<protein>
    <recommendedName>
        <fullName evidence="2">Cell wall elongation regulator TseB-like domain-containing protein</fullName>
    </recommendedName>
</protein>
<evidence type="ECO:0000313" key="4">
    <source>
        <dbReference type="Proteomes" id="UP000051412"/>
    </source>
</evidence>
<dbReference type="InterPro" id="IPR041401">
    <property type="entry name" value="TseB-like_dom"/>
</dbReference>
<dbReference type="PATRIC" id="fig|1423782.4.peg.673"/>
<dbReference type="AlphaFoldDB" id="A0A0R1XD28"/>
<dbReference type="EMBL" id="AZGM01000110">
    <property type="protein sequence ID" value="KRM25817.1"/>
    <property type="molecule type" value="Genomic_DNA"/>
</dbReference>
<dbReference type="Proteomes" id="UP000051412">
    <property type="component" value="Unassembled WGS sequence"/>
</dbReference>
<keyword evidence="4" id="KW-1185">Reference proteome</keyword>
<dbReference type="STRING" id="1423782.FD32_GL000649"/>
<organism evidence="3 4">
    <name type="scientific">Limosilactobacillus panis DSM 6035</name>
    <dbReference type="NCBI Taxonomy" id="1423782"/>
    <lineage>
        <taxon>Bacteria</taxon>
        <taxon>Bacillati</taxon>
        <taxon>Bacillota</taxon>
        <taxon>Bacilli</taxon>
        <taxon>Lactobacillales</taxon>
        <taxon>Lactobacillaceae</taxon>
        <taxon>Limosilactobacillus</taxon>
    </lineage>
</organism>
<proteinExistence type="predicted"/>
<dbReference type="Gene3D" id="3.10.450.40">
    <property type="match status" value="2"/>
</dbReference>
<dbReference type="Pfam" id="PF17881">
    <property type="entry name" value="TseB"/>
    <property type="match status" value="1"/>
</dbReference>
<dbReference type="OrthoDB" id="2242521at2"/>
<dbReference type="SUPFAM" id="SSF54403">
    <property type="entry name" value="Cystatin/monellin"/>
    <property type="match status" value="2"/>
</dbReference>
<feature type="transmembrane region" description="Helical" evidence="1">
    <location>
        <begin position="20"/>
        <end position="40"/>
    </location>
</feature>